<sequence length="135" mass="16001">MRIIETATWRIKQADHNKFLQVAVHGPFGDDTNGLGWQANHPEAIYYSKTRNFCRKIENSDEEEWIFIDEYDSVEAYTKSHEHLYGAEQYQEMQTEGYKRTMELMVPGSLTGHMVWEEVPGTNLEFKDHRLKNWE</sequence>
<reference evidence="1" key="1">
    <citation type="journal article" date="2014" name="Int. J. Syst. Evol. Microbiol.">
        <title>Complete genome sequence of Corynebacterium casei LMG S-19264T (=DSM 44701T), isolated from a smear-ripened cheese.</title>
        <authorList>
            <consortium name="US DOE Joint Genome Institute (JGI-PGF)"/>
            <person name="Walter F."/>
            <person name="Albersmeier A."/>
            <person name="Kalinowski J."/>
            <person name="Ruckert C."/>
        </authorList>
    </citation>
    <scope>NUCLEOTIDE SEQUENCE</scope>
    <source>
        <strain evidence="1">CGMCC 4.7306</strain>
    </source>
</reference>
<evidence type="ECO:0000313" key="1">
    <source>
        <dbReference type="EMBL" id="GGL83649.1"/>
    </source>
</evidence>
<proteinExistence type="predicted"/>
<reference evidence="1" key="2">
    <citation type="submission" date="2020-09" db="EMBL/GenBank/DDBJ databases">
        <authorList>
            <person name="Sun Q."/>
            <person name="Zhou Y."/>
        </authorList>
    </citation>
    <scope>NUCLEOTIDE SEQUENCE</scope>
    <source>
        <strain evidence="1">CGMCC 4.7306</strain>
    </source>
</reference>
<organism evidence="1 2">
    <name type="scientific">Microlunatus endophyticus</name>
    <dbReference type="NCBI Taxonomy" id="1716077"/>
    <lineage>
        <taxon>Bacteria</taxon>
        <taxon>Bacillati</taxon>
        <taxon>Actinomycetota</taxon>
        <taxon>Actinomycetes</taxon>
        <taxon>Propionibacteriales</taxon>
        <taxon>Propionibacteriaceae</taxon>
        <taxon>Microlunatus</taxon>
    </lineage>
</organism>
<comment type="caution">
    <text evidence="1">The sequence shown here is derived from an EMBL/GenBank/DDBJ whole genome shotgun (WGS) entry which is preliminary data.</text>
</comment>
<keyword evidence="2" id="KW-1185">Reference proteome</keyword>
<dbReference type="AlphaFoldDB" id="A0A917SIJ1"/>
<dbReference type="EMBL" id="BMMZ01000022">
    <property type="protein sequence ID" value="GGL83649.1"/>
    <property type="molecule type" value="Genomic_DNA"/>
</dbReference>
<evidence type="ECO:0000313" key="2">
    <source>
        <dbReference type="Proteomes" id="UP000613840"/>
    </source>
</evidence>
<dbReference type="RefSeq" id="WP_188898559.1">
    <property type="nucleotide sequence ID" value="NZ_BMMZ01000022.1"/>
</dbReference>
<dbReference type="Proteomes" id="UP000613840">
    <property type="component" value="Unassembled WGS sequence"/>
</dbReference>
<gene>
    <name evidence="1" type="ORF">GCM10011575_47490</name>
</gene>
<protein>
    <submittedName>
        <fullName evidence="1">Uncharacterized protein</fullName>
    </submittedName>
</protein>
<name>A0A917SIJ1_9ACTN</name>
<accession>A0A917SIJ1</accession>